<proteinExistence type="predicted"/>
<keyword evidence="3" id="KW-1185">Reference proteome</keyword>
<evidence type="ECO:0000256" key="1">
    <source>
        <dbReference type="ARBA" id="ARBA00044777"/>
    </source>
</evidence>
<dbReference type="InterPro" id="IPR023093">
    <property type="entry name" value="ScpA-like_C"/>
</dbReference>
<reference evidence="2" key="1">
    <citation type="submission" date="2017-05" db="EMBL/GenBank/DDBJ databases">
        <authorList>
            <person name="Varghese N."/>
            <person name="Submissions S."/>
        </authorList>
    </citation>
    <scope>NUCLEOTIDE SEQUENCE</scope>
    <source>
        <strain evidence="2">DSM 18763</strain>
    </source>
</reference>
<dbReference type="Gene3D" id="6.10.250.2410">
    <property type="match status" value="1"/>
</dbReference>
<dbReference type="AlphaFoldDB" id="A0AA45WPM2"/>
<dbReference type="EMBL" id="FXTX01000025">
    <property type="protein sequence ID" value="SMP22035.1"/>
    <property type="molecule type" value="Genomic_DNA"/>
</dbReference>
<dbReference type="Proteomes" id="UP001157947">
    <property type="component" value="Unassembled WGS sequence"/>
</dbReference>
<organism evidence="2 3">
    <name type="scientific">Venenivibrio stagnispumantis</name>
    <dbReference type="NCBI Taxonomy" id="407998"/>
    <lineage>
        <taxon>Bacteria</taxon>
        <taxon>Pseudomonadati</taxon>
        <taxon>Aquificota</taxon>
        <taxon>Aquificia</taxon>
        <taxon>Aquificales</taxon>
        <taxon>Hydrogenothermaceae</taxon>
        <taxon>Venenivibrio</taxon>
    </lineage>
</organism>
<dbReference type="PANTHER" id="PTHR33969">
    <property type="entry name" value="SEGREGATION AND CONDENSATION PROTEIN A"/>
    <property type="match status" value="1"/>
</dbReference>
<dbReference type="Gene3D" id="1.10.10.580">
    <property type="entry name" value="Structural maintenance of chromosome 1. Chain E"/>
    <property type="match status" value="1"/>
</dbReference>
<dbReference type="PANTHER" id="PTHR33969:SF2">
    <property type="entry name" value="SEGREGATION AND CONDENSATION PROTEIN A"/>
    <property type="match status" value="1"/>
</dbReference>
<dbReference type="Pfam" id="PF02616">
    <property type="entry name" value="SMC_ScpA"/>
    <property type="match status" value="1"/>
</dbReference>
<protein>
    <recommendedName>
        <fullName evidence="1">Segregation and condensation protein A</fullName>
    </recommendedName>
</protein>
<sequence>MQEKQPFDIVLKLAINGEIDPWNVDIVDLADKYLREIKNMYIPNLRYASKIIMAAALLLKMKAEALDITKEEEKEGKIHRKRLFGIKRFYTIEEIANVLKEYISPVIEFKPSKNKNIQKSSPKIINRNKNKFELPPLFHAVLEDAIKLIEAEIQNIDNVITLKDLTYPSKSQAFVALLFLNYDNKINIYQYQHFGDIFIEKNIDYIEKTGS</sequence>
<evidence type="ECO:0000313" key="3">
    <source>
        <dbReference type="Proteomes" id="UP001157947"/>
    </source>
</evidence>
<name>A0AA45WPM2_9AQUI</name>
<dbReference type="InterPro" id="IPR003768">
    <property type="entry name" value="ScpA"/>
</dbReference>
<comment type="caution">
    <text evidence="2">The sequence shown here is derived from an EMBL/GenBank/DDBJ whole genome shotgun (WGS) entry which is preliminary data.</text>
</comment>
<accession>A0AA45WPM2</accession>
<gene>
    <name evidence="2" type="ORF">SAMN06264868_1255</name>
</gene>
<evidence type="ECO:0000313" key="2">
    <source>
        <dbReference type="EMBL" id="SMP22035.1"/>
    </source>
</evidence>
<dbReference type="RefSeq" id="WP_265134901.1">
    <property type="nucleotide sequence ID" value="NZ_FXTX01000025.1"/>
</dbReference>